<evidence type="ECO:0000256" key="3">
    <source>
        <dbReference type="ARBA" id="ARBA00022603"/>
    </source>
</evidence>
<proteinExistence type="inferred from homology"/>
<evidence type="ECO:0000313" key="7">
    <source>
        <dbReference type="EMBL" id="KAF8679687.1"/>
    </source>
</evidence>
<comment type="caution">
    <text evidence="7">The sequence shown here is derived from an EMBL/GenBank/DDBJ whole genome shotgun (WGS) entry which is preliminary data.</text>
</comment>
<keyword evidence="6" id="KW-0539">Nucleus</keyword>
<keyword evidence="3 7" id="KW-0489">Methyltransferase</keyword>
<dbReference type="GO" id="GO:0032259">
    <property type="term" value="P:methylation"/>
    <property type="evidence" value="ECO:0007669"/>
    <property type="project" value="UniProtKB-KW"/>
</dbReference>
<dbReference type="GO" id="GO:0035657">
    <property type="term" value="C:eRF1 methyltransferase complex"/>
    <property type="evidence" value="ECO:0007669"/>
    <property type="project" value="TreeGrafter"/>
</dbReference>
<dbReference type="PANTHER" id="PTHR45875">
    <property type="entry name" value="METHYLTRANSFERASE N6AMT1"/>
    <property type="match status" value="1"/>
</dbReference>
<name>A0A8H7HB77_9AGAM</name>
<dbReference type="PANTHER" id="PTHR45875:SF1">
    <property type="entry name" value="METHYLTRANSFERASE N6AMT1"/>
    <property type="match status" value="1"/>
</dbReference>
<evidence type="ECO:0000256" key="1">
    <source>
        <dbReference type="ARBA" id="ARBA00004123"/>
    </source>
</evidence>
<dbReference type="GO" id="GO:0005634">
    <property type="term" value="C:nucleus"/>
    <property type="evidence" value="ECO:0007669"/>
    <property type="project" value="UniProtKB-SubCell"/>
</dbReference>
<sequence>MIPTPDLSHLTKDDFIRVYEPAGLYQHGNINSELDIYMLSEDTFLLLDALEDDADHLRTLKPTLIQLDLAQDAFRPFLDAFLEMNHAVSPVLITTDINPRAAHCTEATGRKNNVPLDAVICNLVRPLKPRLSGQIDVLIFNPPYVPTEEEEAIMAQSQADIAGAWAGGFDGMAVTNRLLDELDSILSPKGCFYLVALKQNDPQGIIARMREQCNLEGKASFALKSLNGVKFTFSDRL</sequence>
<dbReference type="EMBL" id="JACYCC010000037">
    <property type="protein sequence ID" value="KAF8679687.1"/>
    <property type="molecule type" value="Genomic_DNA"/>
</dbReference>
<protein>
    <submittedName>
        <fullName evidence="7">Methyltransferase</fullName>
    </submittedName>
</protein>
<dbReference type="GO" id="GO:0008276">
    <property type="term" value="F:protein methyltransferase activity"/>
    <property type="evidence" value="ECO:0007669"/>
    <property type="project" value="TreeGrafter"/>
</dbReference>
<dbReference type="PROSITE" id="PS00092">
    <property type="entry name" value="N6_MTASE"/>
    <property type="match status" value="1"/>
</dbReference>
<keyword evidence="4 7" id="KW-0808">Transferase</keyword>
<dbReference type="InterPro" id="IPR029063">
    <property type="entry name" value="SAM-dependent_MTases_sf"/>
</dbReference>
<dbReference type="Proteomes" id="UP000650582">
    <property type="component" value="Unassembled WGS sequence"/>
</dbReference>
<evidence type="ECO:0000256" key="2">
    <source>
        <dbReference type="ARBA" id="ARBA00006149"/>
    </source>
</evidence>
<dbReference type="GO" id="GO:0008757">
    <property type="term" value="F:S-adenosylmethionine-dependent methyltransferase activity"/>
    <property type="evidence" value="ECO:0007669"/>
    <property type="project" value="TreeGrafter"/>
</dbReference>
<evidence type="ECO:0000256" key="4">
    <source>
        <dbReference type="ARBA" id="ARBA00022679"/>
    </source>
</evidence>
<reference evidence="7" key="1">
    <citation type="submission" date="2020-09" db="EMBL/GenBank/DDBJ databases">
        <title>Comparative genome analyses of four rice-infecting Rhizoctonia solani isolates reveal extensive enrichment of homogalacturonan modification genes.</title>
        <authorList>
            <person name="Lee D.-Y."/>
            <person name="Jeon J."/>
            <person name="Kim K.-T."/>
            <person name="Cheong K."/>
            <person name="Song H."/>
            <person name="Choi G."/>
            <person name="Ko J."/>
            <person name="Opiyo S.O."/>
            <person name="Zuo S."/>
            <person name="Madhav S."/>
            <person name="Lee Y.-H."/>
            <person name="Wang G.-L."/>
        </authorList>
    </citation>
    <scope>NUCLEOTIDE SEQUENCE</scope>
    <source>
        <strain evidence="7">AG1-IA YN-7</strain>
    </source>
</reference>
<dbReference type="AlphaFoldDB" id="A0A8H7HB77"/>
<evidence type="ECO:0000313" key="8">
    <source>
        <dbReference type="Proteomes" id="UP000650582"/>
    </source>
</evidence>
<dbReference type="InterPro" id="IPR002052">
    <property type="entry name" value="DNA_methylase_N6_adenine_CS"/>
</dbReference>
<accession>A0A8H7HB77</accession>
<dbReference type="FunFam" id="3.40.50.150:FF:000077">
    <property type="entry name" value="HemK methyltransferase family member 2"/>
    <property type="match status" value="1"/>
</dbReference>
<dbReference type="Gene3D" id="3.40.50.150">
    <property type="entry name" value="Vaccinia Virus protein VP39"/>
    <property type="match status" value="1"/>
</dbReference>
<comment type="similarity">
    <text evidence="2">Belongs to the eukaryotic/archaeal PrmC-related family.</text>
</comment>
<dbReference type="SUPFAM" id="SSF53335">
    <property type="entry name" value="S-adenosyl-L-methionine-dependent methyltransferases"/>
    <property type="match status" value="1"/>
</dbReference>
<gene>
    <name evidence="7" type="ORF">RHS04_04563</name>
</gene>
<evidence type="ECO:0000256" key="6">
    <source>
        <dbReference type="ARBA" id="ARBA00023242"/>
    </source>
</evidence>
<keyword evidence="5" id="KW-0949">S-adenosyl-L-methionine</keyword>
<evidence type="ECO:0000256" key="5">
    <source>
        <dbReference type="ARBA" id="ARBA00022691"/>
    </source>
</evidence>
<organism evidence="7 8">
    <name type="scientific">Rhizoctonia solani</name>
    <dbReference type="NCBI Taxonomy" id="456999"/>
    <lineage>
        <taxon>Eukaryota</taxon>
        <taxon>Fungi</taxon>
        <taxon>Dikarya</taxon>
        <taxon>Basidiomycota</taxon>
        <taxon>Agaricomycotina</taxon>
        <taxon>Agaricomycetes</taxon>
        <taxon>Cantharellales</taxon>
        <taxon>Ceratobasidiaceae</taxon>
        <taxon>Rhizoctonia</taxon>
    </lineage>
</organism>
<comment type="subcellular location">
    <subcellularLocation>
        <location evidence="1">Nucleus</location>
    </subcellularLocation>
</comment>
<dbReference type="GO" id="GO:0003676">
    <property type="term" value="F:nucleic acid binding"/>
    <property type="evidence" value="ECO:0007669"/>
    <property type="project" value="InterPro"/>
</dbReference>
<dbReference type="InterPro" id="IPR052190">
    <property type="entry name" value="Euk-Arch_PrmC-MTase"/>
</dbReference>